<name>A0A7S1FMD6_9STRA</name>
<sequence>MSFLDKMKAAGKSIVDSGAKTMLKTDVVFMEREIKNRKQAFGVEIYELMEALETDNTLSVEEKEGSLRMAFDRARKDVALIYVKIDHKFEEMRILEEVQFTGNYEDSIATEHSGMSRGPRRYH</sequence>
<evidence type="ECO:0000313" key="1">
    <source>
        <dbReference type="EMBL" id="CAD8875624.1"/>
    </source>
</evidence>
<gene>
    <name evidence="1" type="ORF">CHYS00102_LOCUS2800</name>
</gene>
<proteinExistence type="predicted"/>
<protein>
    <submittedName>
        <fullName evidence="1">Uncharacterized protein</fullName>
    </submittedName>
</protein>
<organism evidence="1">
    <name type="scientific">Corethron hystrix</name>
    <dbReference type="NCBI Taxonomy" id="216773"/>
    <lineage>
        <taxon>Eukaryota</taxon>
        <taxon>Sar</taxon>
        <taxon>Stramenopiles</taxon>
        <taxon>Ochrophyta</taxon>
        <taxon>Bacillariophyta</taxon>
        <taxon>Coscinodiscophyceae</taxon>
        <taxon>Corethrophycidae</taxon>
        <taxon>Corethrales</taxon>
        <taxon>Corethraceae</taxon>
        <taxon>Corethron</taxon>
    </lineage>
</organism>
<accession>A0A7S1FMD6</accession>
<dbReference type="AlphaFoldDB" id="A0A7S1FMD6"/>
<dbReference type="EMBL" id="HBFR01004014">
    <property type="protein sequence ID" value="CAD8875624.1"/>
    <property type="molecule type" value="Transcribed_RNA"/>
</dbReference>
<reference evidence="1" key="1">
    <citation type="submission" date="2021-01" db="EMBL/GenBank/DDBJ databases">
        <authorList>
            <person name="Corre E."/>
            <person name="Pelletier E."/>
            <person name="Niang G."/>
            <person name="Scheremetjew M."/>
            <person name="Finn R."/>
            <person name="Kale V."/>
            <person name="Holt S."/>
            <person name="Cochrane G."/>
            <person name="Meng A."/>
            <person name="Brown T."/>
            <person name="Cohen L."/>
        </authorList>
    </citation>
    <scope>NUCLEOTIDE SEQUENCE</scope>
    <source>
        <strain evidence="1">308</strain>
    </source>
</reference>